<dbReference type="Gene3D" id="3.30.420.40">
    <property type="match status" value="1"/>
</dbReference>
<keyword evidence="2" id="KW-0378">Hydrolase</keyword>
<dbReference type="EMBL" id="FMJC01000002">
    <property type="protein sequence ID" value="SCM73757.1"/>
    <property type="molecule type" value="Genomic_DNA"/>
</dbReference>
<dbReference type="GO" id="GO:0002949">
    <property type="term" value="P:tRNA threonylcarbamoyladenosine modification"/>
    <property type="evidence" value="ECO:0007669"/>
    <property type="project" value="InterPro"/>
</dbReference>
<reference evidence="2" key="1">
    <citation type="submission" date="2016-08" db="EMBL/GenBank/DDBJ databases">
        <authorList>
            <person name="Seilhamer J.J."/>
        </authorList>
    </citation>
    <scope>NUCLEOTIDE SEQUENCE</scope>
    <source>
        <strain evidence="2">86-1</strain>
    </source>
</reference>
<sequence>MSQYSTGLELILNAAEGVLQIVVTDDEKTLCSQQWHKADRATEILAPALESLCAALDIKPTSFRRIACVRGPGSFTGIRLVLATTAALRRTGTAAVAGLDYMQALATTAALRGQLLFGTTIWVLTHARRNLVHCQSFLSYGPMIPAQPGSTVDLCSPEEALKRIVASRTAPLPDGVPAGSRTIWVCGSGLARNAAVFCPLDLMRPSLDGTGPKADEGAPIVTLDELVTPDINALCLLARHGDFDDKDIEPLYVRPCDAVENLPQLAPRQGLTGEEATASLERLLQRPPQSDI</sequence>
<dbReference type="SUPFAM" id="SSF53067">
    <property type="entry name" value="Actin-like ATPase domain"/>
    <property type="match status" value="1"/>
</dbReference>
<accession>A0A212L8F6</accession>
<name>A0A212L8F6_9BACT</name>
<evidence type="ECO:0000313" key="2">
    <source>
        <dbReference type="EMBL" id="SCM73757.1"/>
    </source>
</evidence>
<dbReference type="InterPro" id="IPR043129">
    <property type="entry name" value="ATPase_NBD"/>
</dbReference>
<dbReference type="GO" id="GO:0008233">
    <property type="term" value="F:peptidase activity"/>
    <property type="evidence" value="ECO:0007669"/>
    <property type="project" value="UniProtKB-KW"/>
</dbReference>
<evidence type="ECO:0000259" key="1">
    <source>
        <dbReference type="Pfam" id="PF00814"/>
    </source>
</evidence>
<dbReference type="GO" id="GO:0006508">
    <property type="term" value="P:proteolysis"/>
    <property type="evidence" value="ECO:0007669"/>
    <property type="project" value="UniProtKB-KW"/>
</dbReference>
<protein>
    <submittedName>
        <fullName evidence="2">Peptidase M22 glycoprotease</fullName>
    </submittedName>
</protein>
<organism evidence="2">
    <name type="scientific">uncultured Desulfovibrio sp</name>
    <dbReference type="NCBI Taxonomy" id="167968"/>
    <lineage>
        <taxon>Bacteria</taxon>
        <taxon>Pseudomonadati</taxon>
        <taxon>Thermodesulfobacteriota</taxon>
        <taxon>Desulfovibrionia</taxon>
        <taxon>Desulfovibrionales</taxon>
        <taxon>Desulfovibrionaceae</taxon>
        <taxon>Desulfovibrio</taxon>
        <taxon>environmental samples</taxon>
    </lineage>
</organism>
<dbReference type="Pfam" id="PF00814">
    <property type="entry name" value="TsaD"/>
    <property type="match status" value="1"/>
</dbReference>
<keyword evidence="2" id="KW-0645">Protease</keyword>
<dbReference type="AlphaFoldDB" id="A0A212L8F6"/>
<dbReference type="InterPro" id="IPR000905">
    <property type="entry name" value="Gcp-like_dom"/>
</dbReference>
<feature type="domain" description="Gcp-like" evidence="1">
    <location>
        <begin position="42"/>
        <end position="135"/>
    </location>
</feature>
<dbReference type="RefSeq" id="WP_179980833.1">
    <property type="nucleotide sequence ID" value="NZ_LT608333.1"/>
</dbReference>
<dbReference type="NCBIfam" id="TIGR03725">
    <property type="entry name" value="T6A_YeaZ"/>
    <property type="match status" value="1"/>
</dbReference>
<gene>
    <name evidence="2" type="ORF">KL86DES1_21503</name>
</gene>
<dbReference type="InterPro" id="IPR022496">
    <property type="entry name" value="T6A_TsaB"/>
</dbReference>
<proteinExistence type="predicted"/>